<sequence>MAKRDGVFRKSISSGLSNCVEVAFTESDVRVRDSKQVPGGVVLAFPTSVWLDFAEGVKAGRFDPPSC</sequence>
<dbReference type="OrthoDB" id="4330022at2"/>
<dbReference type="AlphaFoldDB" id="A0A1M7QNB1"/>
<dbReference type="Pfam" id="PF04149">
    <property type="entry name" value="DUF397"/>
    <property type="match status" value="1"/>
</dbReference>
<protein>
    <recommendedName>
        <fullName evidence="1">DUF397 domain-containing protein</fullName>
    </recommendedName>
</protein>
<evidence type="ECO:0000313" key="3">
    <source>
        <dbReference type="Proteomes" id="UP000184440"/>
    </source>
</evidence>
<gene>
    <name evidence="2" type="ORF">SAMN05443668_10550</name>
</gene>
<keyword evidence="3" id="KW-1185">Reference proteome</keyword>
<dbReference type="InterPro" id="IPR007278">
    <property type="entry name" value="DUF397"/>
</dbReference>
<reference evidence="2 3" key="1">
    <citation type="submission" date="2016-11" db="EMBL/GenBank/DDBJ databases">
        <authorList>
            <person name="Jaros S."/>
            <person name="Januszkiewicz K."/>
            <person name="Wedrychowicz H."/>
        </authorList>
    </citation>
    <scope>NUCLEOTIDE SEQUENCE [LARGE SCALE GENOMIC DNA]</scope>
    <source>
        <strain evidence="2 3">DSM 46144</strain>
    </source>
</reference>
<accession>A0A1M7QNB1</accession>
<dbReference type="EMBL" id="FRCS01000005">
    <property type="protein sequence ID" value="SHN32552.1"/>
    <property type="molecule type" value="Genomic_DNA"/>
</dbReference>
<organism evidence="2 3">
    <name type="scientific">Cryptosporangium aurantiacum</name>
    <dbReference type="NCBI Taxonomy" id="134849"/>
    <lineage>
        <taxon>Bacteria</taxon>
        <taxon>Bacillati</taxon>
        <taxon>Actinomycetota</taxon>
        <taxon>Actinomycetes</taxon>
        <taxon>Cryptosporangiales</taxon>
        <taxon>Cryptosporangiaceae</taxon>
        <taxon>Cryptosporangium</taxon>
    </lineage>
</organism>
<feature type="domain" description="DUF397" evidence="1">
    <location>
        <begin position="8"/>
        <end position="58"/>
    </location>
</feature>
<dbReference type="Proteomes" id="UP000184440">
    <property type="component" value="Unassembled WGS sequence"/>
</dbReference>
<name>A0A1M7QNB1_9ACTN</name>
<proteinExistence type="predicted"/>
<evidence type="ECO:0000313" key="2">
    <source>
        <dbReference type="EMBL" id="SHN32552.1"/>
    </source>
</evidence>
<evidence type="ECO:0000259" key="1">
    <source>
        <dbReference type="Pfam" id="PF04149"/>
    </source>
</evidence>